<dbReference type="AlphaFoldDB" id="A0A2H3BJD6"/>
<accession>A0A2H3BJD6</accession>
<dbReference type="EMBL" id="KZ293430">
    <property type="protein sequence ID" value="PBK69024.1"/>
    <property type="molecule type" value="Genomic_DNA"/>
</dbReference>
<dbReference type="Proteomes" id="UP000218334">
    <property type="component" value="Unassembled WGS sequence"/>
</dbReference>
<protein>
    <submittedName>
        <fullName evidence="1">Uncharacterized protein</fullName>
    </submittedName>
</protein>
<proteinExistence type="predicted"/>
<evidence type="ECO:0000313" key="1">
    <source>
        <dbReference type="EMBL" id="PBK69024.1"/>
    </source>
</evidence>
<reference evidence="2" key="1">
    <citation type="journal article" date="2017" name="Nat. Ecol. Evol.">
        <title>Genome expansion and lineage-specific genetic innovations in the forest pathogenic fungi Armillaria.</title>
        <authorList>
            <person name="Sipos G."/>
            <person name="Prasanna A.N."/>
            <person name="Walter M.C."/>
            <person name="O'Connor E."/>
            <person name="Balint B."/>
            <person name="Krizsan K."/>
            <person name="Kiss B."/>
            <person name="Hess J."/>
            <person name="Varga T."/>
            <person name="Slot J."/>
            <person name="Riley R."/>
            <person name="Boka B."/>
            <person name="Rigling D."/>
            <person name="Barry K."/>
            <person name="Lee J."/>
            <person name="Mihaltcheva S."/>
            <person name="LaButti K."/>
            <person name="Lipzen A."/>
            <person name="Waldron R."/>
            <person name="Moloney N.M."/>
            <person name="Sperisen C."/>
            <person name="Kredics L."/>
            <person name="Vagvoelgyi C."/>
            <person name="Patrignani A."/>
            <person name="Fitzpatrick D."/>
            <person name="Nagy I."/>
            <person name="Doyle S."/>
            <person name="Anderson J.B."/>
            <person name="Grigoriev I.V."/>
            <person name="Gueldener U."/>
            <person name="Muensterkoetter M."/>
            <person name="Nagy L.G."/>
        </authorList>
    </citation>
    <scope>NUCLEOTIDE SEQUENCE [LARGE SCALE GENOMIC DNA]</scope>
    <source>
        <strain evidence="2">28-4</strain>
    </source>
</reference>
<sequence length="184" mass="20093">MCREPASVAMNSTNERTGLIVLGRNDGSGGACAFRRSFASCQRASADLSPMALAFIVFLTGALHLGTRTGDGPNISRRADHLKLSTQCAFLHLHALCSIYFDISSDATPSFRLATTWFCQIKFVAKSRENLVFLSMNINDVRYVTFSSLETGRSAALYPARRVGLLSRPDPGCWIVIAELVKVI</sequence>
<name>A0A2H3BJD6_9AGAR</name>
<keyword evidence="2" id="KW-1185">Reference proteome</keyword>
<evidence type="ECO:0000313" key="2">
    <source>
        <dbReference type="Proteomes" id="UP000218334"/>
    </source>
</evidence>
<gene>
    <name evidence="1" type="ORF">ARMSODRAFT_172165</name>
</gene>
<organism evidence="1 2">
    <name type="scientific">Armillaria solidipes</name>
    <dbReference type="NCBI Taxonomy" id="1076256"/>
    <lineage>
        <taxon>Eukaryota</taxon>
        <taxon>Fungi</taxon>
        <taxon>Dikarya</taxon>
        <taxon>Basidiomycota</taxon>
        <taxon>Agaricomycotina</taxon>
        <taxon>Agaricomycetes</taxon>
        <taxon>Agaricomycetidae</taxon>
        <taxon>Agaricales</taxon>
        <taxon>Marasmiineae</taxon>
        <taxon>Physalacriaceae</taxon>
        <taxon>Armillaria</taxon>
    </lineage>
</organism>